<keyword evidence="1" id="KW-0732">Signal</keyword>
<organism evidence="2 3">
    <name type="scientific">Azomonas agilis</name>
    <dbReference type="NCBI Taxonomy" id="116849"/>
    <lineage>
        <taxon>Bacteria</taxon>
        <taxon>Pseudomonadati</taxon>
        <taxon>Pseudomonadota</taxon>
        <taxon>Gammaproteobacteria</taxon>
        <taxon>Pseudomonadales</taxon>
        <taxon>Pseudomonadaceae</taxon>
        <taxon>Azomonas</taxon>
    </lineage>
</organism>
<dbReference type="EMBL" id="VLKG01000001">
    <property type="protein sequence ID" value="TWH77136.1"/>
    <property type="molecule type" value="Genomic_DNA"/>
</dbReference>
<dbReference type="OrthoDB" id="7042025at2"/>
<feature type="chain" id="PRO_5021955380" evidence="1">
    <location>
        <begin position="23"/>
        <end position="149"/>
    </location>
</feature>
<gene>
    <name evidence="2" type="ORF">LX59_00039</name>
</gene>
<keyword evidence="2" id="KW-0449">Lipoprotein</keyword>
<evidence type="ECO:0000313" key="2">
    <source>
        <dbReference type="EMBL" id="TWH77136.1"/>
    </source>
</evidence>
<sequence length="149" mass="15232">MRVKKFVAIALSLFIESGVTQAADRSVTIPETRVVATRGGTIGEVKAAINDAAVGKGFGGLSGVMAGAASGGPIGAVVGAVAGMFAGGTAEHAVADPAHTVNDTGRNARRAYIILKEDGEEIRVRSPNRVFQVGDKVEIVKGRLYAIEG</sequence>
<protein>
    <submittedName>
        <fullName evidence="2">Outer membrane lipoprotein SlyB</fullName>
    </submittedName>
</protein>
<dbReference type="RefSeq" id="WP_144569835.1">
    <property type="nucleotide sequence ID" value="NZ_VLKG01000001.1"/>
</dbReference>
<accession>A0A562J1S6</accession>
<reference evidence="2 3" key="1">
    <citation type="submission" date="2019-07" db="EMBL/GenBank/DDBJ databases">
        <title>Genomic Encyclopedia of Type Strains, Phase I: the one thousand microbial genomes (KMG-I) project.</title>
        <authorList>
            <person name="Kyrpides N."/>
        </authorList>
    </citation>
    <scope>NUCLEOTIDE SEQUENCE [LARGE SCALE GENOMIC DNA]</scope>
    <source>
        <strain evidence="2 3">DSM 375</strain>
    </source>
</reference>
<evidence type="ECO:0000313" key="3">
    <source>
        <dbReference type="Proteomes" id="UP000319627"/>
    </source>
</evidence>
<dbReference type="Proteomes" id="UP000319627">
    <property type="component" value="Unassembled WGS sequence"/>
</dbReference>
<keyword evidence="3" id="KW-1185">Reference proteome</keyword>
<proteinExistence type="predicted"/>
<name>A0A562J1S6_9GAMM</name>
<evidence type="ECO:0000256" key="1">
    <source>
        <dbReference type="SAM" id="SignalP"/>
    </source>
</evidence>
<feature type="signal peptide" evidence="1">
    <location>
        <begin position="1"/>
        <end position="22"/>
    </location>
</feature>
<dbReference type="AlphaFoldDB" id="A0A562J1S6"/>
<comment type="caution">
    <text evidence="2">The sequence shown here is derived from an EMBL/GenBank/DDBJ whole genome shotgun (WGS) entry which is preliminary data.</text>
</comment>